<dbReference type="AlphaFoldDB" id="U9TQI6"/>
<name>U9TQI6_RHIID</name>
<evidence type="ECO:0000313" key="1">
    <source>
        <dbReference type="EMBL" id="ESA09702.1"/>
    </source>
</evidence>
<organism evidence="1">
    <name type="scientific">Rhizophagus irregularis (strain DAOM 181602 / DAOM 197198 / MUCL 43194)</name>
    <name type="common">Arbuscular mycorrhizal fungus</name>
    <name type="synonym">Glomus intraradices</name>
    <dbReference type="NCBI Taxonomy" id="747089"/>
    <lineage>
        <taxon>Eukaryota</taxon>
        <taxon>Fungi</taxon>
        <taxon>Fungi incertae sedis</taxon>
        <taxon>Mucoromycota</taxon>
        <taxon>Glomeromycotina</taxon>
        <taxon>Glomeromycetes</taxon>
        <taxon>Glomerales</taxon>
        <taxon>Glomeraceae</taxon>
        <taxon>Rhizophagus</taxon>
    </lineage>
</organism>
<reference evidence="1" key="1">
    <citation type="submission" date="2013-07" db="EMBL/GenBank/DDBJ databases">
        <title>The genome of an arbuscular mycorrhizal fungus provides insights into the evolution of the oldest plant symbiosis.</title>
        <authorList>
            <consortium name="DOE Joint Genome Institute"/>
            <person name="Tisserant E."/>
            <person name="Malbreil M."/>
            <person name="Kuo A."/>
            <person name="Kohler A."/>
            <person name="Symeonidi A."/>
            <person name="Balestrini R."/>
            <person name="Charron P."/>
            <person name="Duensing N."/>
            <person name="Frei-dit-Frey N."/>
            <person name="Gianinazzi-Pearson V."/>
            <person name="Gilbert B."/>
            <person name="Handa Y."/>
            <person name="Hijri M."/>
            <person name="Kaul R."/>
            <person name="Kawaguchi M."/>
            <person name="Krajinski F."/>
            <person name="Lammers P."/>
            <person name="Lapierre D."/>
            <person name="Masclaux F.G."/>
            <person name="Murat C."/>
            <person name="Morin E."/>
            <person name="Ndikumana S."/>
            <person name="Pagni M."/>
            <person name="Petitpierre D."/>
            <person name="Requena N."/>
            <person name="Rosikiewicz P."/>
            <person name="Riley R."/>
            <person name="Saito K."/>
            <person name="San Clemente H."/>
            <person name="Shapiro H."/>
            <person name="van Tuinen D."/>
            <person name="Becard G."/>
            <person name="Bonfante P."/>
            <person name="Paszkowski U."/>
            <person name="Shachar-Hill Y."/>
            <person name="Young J.P."/>
            <person name="Sanders I.R."/>
            <person name="Henrissat B."/>
            <person name="Rensing S.A."/>
            <person name="Grigoriev I.V."/>
            <person name="Corradi N."/>
            <person name="Roux C."/>
            <person name="Martin F."/>
        </authorList>
    </citation>
    <scope>NUCLEOTIDE SEQUENCE</scope>
    <source>
        <strain evidence="1">DAOM 197198</strain>
    </source>
</reference>
<dbReference type="HOGENOM" id="CLU_112137_0_0_1"/>
<protein>
    <submittedName>
        <fullName evidence="1">Uncharacterized protein</fullName>
    </submittedName>
</protein>
<sequence>MSSIPAMDIHLVSLLCLERKILFHKTFGRSTSPPMTGKTSLGQLFEDKLLKLDEVQNGSACVFRISLAWMQRYAKLMGMSWDYFLDQFGHKKVYLIIDEVQKIYRHGNNEPHHGGGAFWNAFKLITQCLPQLFIVELASYGHFDFGAYSFSGNRIDMDNKWGYEEICFTKEEFHDYFYNFCKSHDFNDLIKASLMLPNEILNLILEKKWAEFAQ</sequence>
<dbReference type="EMBL" id="KI287817">
    <property type="protein sequence ID" value="ESA09702.1"/>
    <property type="molecule type" value="Genomic_DNA"/>
</dbReference>
<proteinExistence type="predicted"/>
<accession>U9TQI6</accession>
<gene>
    <name evidence="1" type="ORF">GLOINDRAFT_97677</name>
</gene>
<dbReference type="VEuPathDB" id="FungiDB:RhiirFUN_001593"/>
<dbReference type="eggNOG" id="ENOG502R8KN">
    <property type="taxonomic scope" value="Eukaryota"/>
</dbReference>